<dbReference type="EMBL" id="JACEEZ010025474">
    <property type="protein sequence ID" value="KAG0700415.1"/>
    <property type="molecule type" value="Genomic_DNA"/>
</dbReference>
<evidence type="ECO:0000313" key="5">
    <source>
        <dbReference type="Proteomes" id="UP000770661"/>
    </source>
</evidence>
<evidence type="ECO:0000256" key="1">
    <source>
        <dbReference type="SAM" id="MobiDB-lite"/>
    </source>
</evidence>
<dbReference type="InterPro" id="IPR036508">
    <property type="entry name" value="Chitin-bd_dom_sf"/>
</dbReference>
<dbReference type="AlphaFoldDB" id="A0A8J8WB17"/>
<dbReference type="Gene3D" id="2.170.140.10">
    <property type="entry name" value="Chitin binding domain"/>
    <property type="match status" value="1"/>
</dbReference>
<proteinExistence type="predicted"/>
<evidence type="ECO:0000313" key="4">
    <source>
        <dbReference type="EMBL" id="KAG0700415.1"/>
    </source>
</evidence>
<dbReference type="Pfam" id="PF01607">
    <property type="entry name" value="CBM_14"/>
    <property type="match status" value="1"/>
</dbReference>
<keyword evidence="2" id="KW-0732">Signal</keyword>
<dbReference type="Proteomes" id="UP000770661">
    <property type="component" value="Unassembled WGS sequence"/>
</dbReference>
<feature type="chain" id="PRO_5035251250" description="Chitin-binding type-2 domain-containing protein" evidence="2">
    <location>
        <begin position="21"/>
        <end position="249"/>
    </location>
</feature>
<sequence length="249" mass="27207">MFAMLVLWPLNATTFLCSSGFDISSAQCSGIANVFLSLEGVRLASVSGLYSGPDHNLRASHPHPNHTGTQCHSPHPESPLVTASAATSRRGLHRFYYCDEHQSQSYHQCSDGLVFHPDLARVCMLTCTQNVSSSSHTSLPLKLFLPLRNLHLLYHCDDGTPVMMDCPGGLYWNQDMKSCDLPELVNCTMPVGAPTPKQTHTQAAKECIGGASEVKAWFCLDGDAGEYEESRAARHCWEPGPVQSTVTQD</sequence>
<accession>A0A8J8WB17</accession>
<evidence type="ECO:0000256" key="2">
    <source>
        <dbReference type="SAM" id="SignalP"/>
    </source>
</evidence>
<dbReference type="GO" id="GO:0005576">
    <property type="term" value="C:extracellular region"/>
    <property type="evidence" value="ECO:0007669"/>
    <property type="project" value="InterPro"/>
</dbReference>
<feature type="signal peptide" evidence="2">
    <location>
        <begin position="1"/>
        <end position="20"/>
    </location>
</feature>
<feature type="domain" description="Chitin-binding type-2" evidence="3">
    <location>
        <begin position="124"/>
        <end position="189"/>
    </location>
</feature>
<reference evidence="4" key="1">
    <citation type="submission" date="2020-07" db="EMBL/GenBank/DDBJ databases">
        <title>The High-quality genome of the commercially important snow crab, Chionoecetes opilio.</title>
        <authorList>
            <person name="Jeong J.-H."/>
            <person name="Ryu S."/>
        </authorList>
    </citation>
    <scope>NUCLEOTIDE SEQUENCE</scope>
    <source>
        <strain evidence="4">MADBK_172401_WGS</strain>
        <tissue evidence="4">Digestive gland</tissue>
    </source>
</reference>
<dbReference type="InterPro" id="IPR002557">
    <property type="entry name" value="Chitin-bd_dom"/>
</dbReference>
<protein>
    <recommendedName>
        <fullName evidence="3">Chitin-binding type-2 domain-containing protein</fullName>
    </recommendedName>
</protein>
<evidence type="ECO:0000259" key="3">
    <source>
        <dbReference type="PROSITE" id="PS50940"/>
    </source>
</evidence>
<gene>
    <name evidence="4" type="ORF">GWK47_025586</name>
</gene>
<feature type="region of interest" description="Disordered" evidence="1">
    <location>
        <begin position="55"/>
        <end position="83"/>
    </location>
</feature>
<comment type="caution">
    <text evidence="4">The sequence shown here is derived from an EMBL/GenBank/DDBJ whole genome shotgun (WGS) entry which is preliminary data.</text>
</comment>
<dbReference type="SMART" id="SM00494">
    <property type="entry name" value="ChtBD2"/>
    <property type="match status" value="1"/>
</dbReference>
<name>A0A8J8WB17_CHIOP</name>
<dbReference type="GO" id="GO:0008061">
    <property type="term" value="F:chitin binding"/>
    <property type="evidence" value="ECO:0007669"/>
    <property type="project" value="InterPro"/>
</dbReference>
<organism evidence="4 5">
    <name type="scientific">Chionoecetes opilio</name>
    <name type="common">Atlantic snow crab</name>
    <name type="synonym">Cancer opilio</name>
    <dbReference type="NCBI Taxonomy" id="41210"/>
    <lineage>
        <taxon>Eukaryota</taxon>
        <taxon>Metazoa</taxon>
        <taxon>Ecdysozoa</taxon>
        <taxon>Arthropoda</taxon>
        <taxon>Crustacea</taxon>
        <taxon>Multicrustacea</taxon>
        <taxon>Malacostraca</taxon>
        <taxon>Eumalacostraca</taxon>
        <taxon>Eucarida</taxon>
        <taxon>Decapoda</taxon>
        <taxon>Pleocyemata</taxon>
        <taxon>Brachyura</taxon>
        <taxon>Eubrachyura</taxon>
        <taxon>Majoidea</taxon>
        <taxon>Majidae</taxon>
        <taxon>Chionoecetes</taxon>
    </lineage>
</organism>
<dbReference type="PROSITE" id="PS50940">
    <property type="entry name" value="CHIT_BIND_II"/>
    <property type="match status" value="1"/>
</dbReference>
<keyword evidence="5" id="KW-1185">Reference proteome</keyword>
<dbReference type="OrthoDB" id="6367731at2759"/>
<dbReference type="SUPFAM" id="SSF57625">
    <property type="entry name" value="Invertebrate chitin-binding proteins"/>
    <property type="match status" value="1"/>
</dbReference>